<reference evidence="1 2" key="2">
    <citation type="journal article" date="2011" name="Stand. Genomic Sci.">
        <title>Complete genome sequence of Bacteroides helcogenes type strain (P 36-108).</title>
        <authorList>
            <person name="Pati A."/>
            <person name="Gronow S."/>
            <person name="Zeytun A."/>
            <person name="Lapidus A."/>
            <person name="Nolan M."/>
            <person name="Hammon N."/>
            <person name="Deshpande S."/>
            <person name="Cheng J.F."/>
            <person name="Tapia R."/>
            <person name="Han C."/>
            <person name="Goodwin L."/>
            <person name="Pitluck S."/>
            <person name="Liolios K."/>
            <person name="Pagani I."/>
            <person name="Ivanova N."/>
            <person name="Mavromatis K."/>
            <person name="Chen A."/>
            <person name="Palaniappan K."/>
            <person name="Land M."/>
            <person name="Hauser L."/>
            <person name="Chang Y.J."/>
            <person name="Jeffries C.D."/>
            <person name="Detter J.C."/>
            <person name="Brambilla E."/>
            <person name="Rohde M."/>
            <person name="Goker M."/>
            <person name="Woyke T."/>
            <person name="Bristow J."/>
            <person name="Eisen J.A."/>
            <person name="Markowitz V."/>
            <person name="Hugenholtz P."/>
            <person name="Kyrpides N.C."/>
            <person name="Klenk H.P."/>
            <person name="Lucas S."/>
        </authorList>
    </citation>
    <scope>NUCLEOTIDE SEQUENCE [LARGE SCALE GENOMIC DNA]</scope>
    <source>
        <strain evidence="2">ATCC 35417 / DSM 20613 / JCM 6297 / CCUG 15421 / P 36-108</strain>
    </source>
</reference>
<organism evidence="1 2">
    <name type="scientific">Bacteroides helcogenes (strain ATCC 35417 / DSM 20613 / JCM 6297 / CCUG 15421 / P 36-108)</name>
    <dbReference type="NCBI Taxonomy" id="693979"/>
    <lineage>
        <taxon>Bacteria</taxon>
        <taxon>Pseudomonadati</taxon>
        <taxon>Bacteroidota</taxon>
        <taxon>Bacteroidia</taxon>
        <taxon>Bacteroidales</taxon>
        <taxon>Bacteroidaceae</taxon>
        <taxon>Bacteroides</taxon>
    </lineage>
</organism>
<reference key="1">
    <citation type="submission" date="2010-11" db="EMBL/GenBank/DDBJ databases">
        <title>The complete genome of Bacteroides helcogenes P 36-108.</title>
        <authorList>
            <consortium name="US DOE Joint Genome Institute (JGI-PGF)"/>
            <person name="Lucas S."/>
            <person name="Copeland A."/>
            <person name="Lapidus A."/>
            <person name="Bruce D."/>
            <person name="Goodwin L."/>
            <person name="Pitluck S."/>
            <person name="Kyrpides N."/>
            <person name="Mavromatis K."/>
            <person name="Ivanova N."/>
            <person name="Zeytun A."/>
            <person name="Brettin T."/>
            <person name="Detter J.C."/>
            <person name="Tapia R."/>
            <person name="Han C."/>
            <person name="Land M."/>
            <person name="Hauser L."/>
            <person name="Markowitz V."/>
            <person name="Cheng J.-F."/>
            <person name="Hugenholtz P."/>
            <person name="Woyke T."/>
            <person name="Wu D."/>
            <person name="Gronow S."/>
            <person name="Wellnitz S."/>
            <person name="Brambilla E."/>
            <person name="Klenk H.-P."/>
            <person name="Eisen J.A."/>
        </authorList>
    </citation>
    <scope>NUCLEOTIDE SEQUENCE</scope>
    <source>
        <strain>P 36-108</strain>
    </source>
</reference>
<dbReference type="EMBL" id="CP002352">
    <property type="protein sequence ID" value="ADV44617.1"/>
    <property type="molecule type" value="Genomic_DNA"/>
</dbReference>
<name>E6SWF6_BACT6</name>
<dbReference type="Proteomes" id="UP000008630">
    <property type="component" value="Chromosome"/>
</dbReference>
<evidence type="ECO:0000313" key="2">
    <source>
        <dbReference type="Proteomes" id="UP000008630"/>
    </source>
</evidence>
<protein>
    <submittedName>
        <fullName evidence="1">Exodeoxyribonuclease III</fullName>
    </submittedName>
</protein>
<dbReference type="AlphaFoldDB" id="E6SWF6"/>
<sequence length="75" mass="8674">MVAINTNSNPIQFDSIIEDFKKRGINLMPNSLKIQIPNAKKYLQDGLAYFVGKDYEWLSEYDAIVDWMTDNKGKD</sequence>
<accession>E6SWF6</accession>
<dbReference type="KEGG" id="bhl:Bache_2666"/>
<keyword evidence="2" id="KW-1185">Reference proteome</keyword>
<dbReference type="STRING" id="693979.Bache_2666"/>
<dbReference type="HOGENOM" id="CLU_2663521_0_0_10"/>
<proteinExistence type="predicted"/>
<gene>
    <name evidence="1" type="ordered locus">Bache_2666</name>
</gene>
<evidence type="ECO:0000313" key="1">
    <source>
        <dbReference type="EMBL" id="ADV44617.1"/>
    </source>
</evidence>
<dbReference type="PATRIC" id="fig|693979.3.peg.2791"/>